<evidence type="ECO:0000259" key="7">
    <source>
        <dbReference type="PROSITE" id="PS50004"/>
    </source>
</evidence>
<feature type="compositionally biased region" description="Polar residues" evidence="6">
    <location>
        <begin position="1"/>
        <end position="12"/>
    </location>
</feature>
<evidence type="ECO:0000256" key="1">
    <source>
        <dbReference type="ARBA" id="ARBA00022771"/>
    </source>
</evidence>
<dbReference type="PROSITE" id="PS50089">
    <property type="entry name" value="ZF_RING_2"/>
    <property type="match status" value="1"/>
</dbReference>
<dbReference type="GO" id="GO:0050806">
    <property type="term" value="P:positive regulation of synaptic transmission"/>
    <property type="evidence" value="ECO:0007669"/>
    <property type="project" value="TreeGrafter"/>
</dbReference>
<dbReference type="EMBL" id="CADEBD010000745">
    <property type="protein sequence ID" value="CAB3259767.1"/>
    <property type="molecule type" value="Genomic_DNA"/>
</dbReference>
<dbReference type="Gene3D" id="2.60.40.150">
    <property type="entry name" value="C2 domain"/>
    <property type="match status" value="1"/>
</dbReference>
<dbReference type="SUPFAM" id="SSF49562">
    <property type="entry name" value="C2 domain (Calcium/lipid-binding domain, CaLB)"/>
    <property type="match status" value="1"/>
</dbReference>
<dbReference type="InterPro" id="IPR039032">
    <property type="entry name" value="Rim-like"/>
</dbReference>
<protein>
    <recommendedName>
        <fullName evidence="14">Regulating synaptic membrane exocytosis protein 1</fullName>
    </recommendedName>
</protein>
<dbReference type="PANTHER" id="PTHR12157">
    <property type="entry name" value="REGULATING SYNAPTIC MEMBRANE EXOCYTOSIS PROTEIN"/>
    <property type="match status" value="1"/>
</dbReference>
<evidence type="ECO:0008006" key="14">
    <source>
        <dbReference type="Google" id="ProtNLM"/>
    </source>
</evidence>
<evidence type="ECO:0000256" key="3">
    <source>
        <dbReference type="ARBA" id="ARBA00023018"/>
    </source>
</evidence>
<dbReference type="Pfam" id="PF17820">
    <property type="entry name" value="PDZ_6"/>
    <property type="match status" value="1"/>
</dbReference>
<evidence type="ECO:0000256" key="5">
    <source>
        <dbReference type="PROSITE-ProRule" id="PRU00175"/>
    </source>
</evidence>
<dbReference type="Pfam" id="PF00168">
    <property type="entry name" value="C2"/>
    <property type="match status" value="1"/>
</dbReference>
<evidence type="ECO:0000259" key="8">
    <source>
        <dbReference type="PROSITE" id="PS50089"/>
    </source>
</evidence>
<keyword evidence="1 5" id="KW-0479">Metal-binding</keyword>
<dbReference type="SMART" id="SM00239">
    <property type="entry name" value="C2"/>
    <property type="match status" value="1"/>
</dbReference>
<feature type="region of interest" description="Disordered" evidence="6">
    <location>
        <begin position="489"/>
        <end position="519"/>
    </location>
</feature>
<evidence type="ECO:0000313" key="12">
    <source>
        <dbReference type="Proteomes" id="UP000494106"/>
    </source>
</evidence>
<evidence type="ECO:0000313" key="13">
    <source>
        <dbReference type="Proteomes" id="UP000494256"/>
    </source>
</evidence>
<dbReference type="GO" id="GO:0008270">
    <property type="term" value="F:zinc ion binding"/>
    <property type="evidence" value="ECO:0007669"/>
    <property type="project" value="UniProtKB-KW"/>
</dbReference>
<feature type="compositionally biased region" description="Basic and acidic residues" evidence="6">
    <location>
        <begin position="507"/>
        <end position="519"/>
    </location>
</feature>
<gene>
    <name evidence="10" type="ORF">APLA_LOCUS13026</name>
    <name evidence="11" type="ORF">APLA_LOCUS16728</name>
</gene>
<dbReference type="PROSITE" id="PS50004">
    <property type="entry name" value="C2"/>
    <property type="match status" value="1"/>
</dbReference>
<reference evidence="12 13" key="1">
    <citation type="submission" date="2020-04" db="EMBL/GenBank/DDBJ databases">
        <authorList>
            <person name="Wallbank WR R."/>
            <person name="Pardo Diaz C."/>
            <person name="Kozak K."/>
            <person name="Martin S."/>
            <person name="Jiggins C."/>
            <person name="Moest M."/>
            <person name="Warren A I."/>
            <person name="Byers J.R.P. K."/>
            <person name="Montejo-Kovacevich G."/>
            <person name="Yen C E."/>
        </authorList>
    </citation>
    <scope>NUCLEOTIDE SEQUENCE [LARGE SCALE GENOMIC DNA]</scope>
</reference>
<evidence type="ECO:0000256" key="2">
    <source>
        <dbReference type="ARBA" id="ARBA00022833"/>
    </source>
</evidence>
<feature type="domain" description="C2" evidence="7">
    <location>
        <begin position="521"/>
        <end position="647"/>
    </location>
</feature>
<evidence type="ECO:0000259" key="9">
    <source>
        <dbReference type="PROSITE" id="PS50106"/>
    </source>
</evidence>
<feature type="region of interest" description="Disordered" evidence="6">
    <location>
        <begin position="35"/>
        <end position="79"/>
    </location>
</feature>
<organism evidence="11 13">
    <name type="scientific">Arctia plantaginis</name>
    <name type="common">Wood tiger moth</name>
    <name type="synonym">Phalaena plantaginis</name>
    <dbReference type="NCBI Taxonomy" id="874455"/>
    <lineage>
        <taxon>Eukaryota</taxon>
        <taxon>Metazoa</taxon>
        <taxon>Ecdysozoa</taxon>
        <taxon>Arthropoda</taxon>
        <taxon>Hexapoda</taxon>
        <taxon>Insecta</taxon>
        <taxon>Pterygota</taxon>
        <taxon>Neoptera</taxon>
        <taxon>Endopterygota</taxon>
        <taxon>Lepidoptera</taxon>
        <taxon>Glossata</taxon>
        <taxon>Ditrysia</taxon>
        <taxon>Noctuoidea</taxon>
        <taxon>Erebidae</taxon>
        <taxon>Arctiinae</taxon>
        <taxon>Arctia</taxon>
    </lineage>
</organism>
<feature type="compositionally biased region" description="Pro residues" evidence="6">
    <location>
        <begin position="54"/>
        <end position="67"/>
    </location>
</feature>
<dbReference type="InterPro" id="IPR000008">
    <property type="entry name" value="C2_dom"/>
</dbReference>
<dbReference type="AlphaFoldDB" id="A0A8S1BM87"/>
<dbReference type="GO" id="GO:0031267">
    <property type="term" value="F:small GTPase binding"/>
    <property type="evidence" value="ECO:0007669"/>
    <property type="project" value="InterPro"/>
</dbReference>
<dbReference type="InterPro" id="IPR011011">
    <property type="entry name" value="Znf_FYVE_PHD"/>
</dbReference>
<keyword evidence="2" id="KW-0862">Zinc</keyword>
<dbReference type="GO" id="GO:0042391">
    <property type="term" value="P:regulation of membrane potential"/>
    <property type="evidence" value="ECO:0007669"/>
    <property type="project" value="TreeGrafter"/>
</dbReference>
<feature type="domain" description="RING-type" evidence="8">
    <location>
        <begin position="86"/>
        <end position="134"/>
    </location>
</feature>
<dbReference type="InterPro" id="IPR036034">
    <property type="entry name" value="PDZ_sf"/>
</dbReference>
<accession>A0A8S1BM87</accession>
<dbReference type="GO" id="GO:0048167">
    <property type="term" value="P:regulation of synaptic plasticity"/>
    <property type="evidence" value="ECO:0007669"/>
    <property type="project" value="TreeGrafter"/>
</dbReference>
<feature type="region of interest" description="Disordered" evidence="6">
    <location>
        <begin position="377"/>
        <end position="404"/>
    </location>
</feature>
<dbReference type="Gene3D" id="3.30.40.10">
    <property type="entry name" value="Zinc/RING finger domain, C3HC4 (zinc finger)"/>
    <property type="match status" value="1"/>
</dbReference>
<dbReference type="InterPro" id="IPR035892">
    <property type="entry name" value="C2_domain_sf"/>
</dbReference>
<dbReference type="GO" id="GO:0048788">
    <property type="term" value="C:cytoskeleton of presynaptic active zone"/>
    <property type="evidence" value="ECO:0007669"/>
    <property type="project" value="TreeGrafter"/>
</dbReference>
<dbReference type="PANTHER" id="PTHR12157:SF24">
    <property type="entry name" value="FIFE, ISOFORM D"/>
    <property type="match status" value="1"/>
</dbReference>
<comment type="subcellular location">
    <subcellularLocation>
        <location evidence="4">Synapse</location>
    </subcellularLocation>
</comment>
<dbReference type="SUPFAM" id="SSF57903">
    <property type="entry name" value="FYVE/PHD zinc finger"/>
    <property type="match status" value="1"/>
</dbReference>
<dbReference type="SUPFAM" id="SSF50156">
    <property type="entry name" value="PDZ domain-like"/>
    <property type="match status" value="1"/>
</dbReference>
<sequence>MVATEDTSSTVPGQIESPGTFGKLRQTLSSSLLTAQDKVTKLGPRQGVTEVPAEPAPAPPPAQPPPAQTAKTEREAGKAPSRAGACRVCLKALKPGEVFHICNGCQHRVCEDCSSYSKPASDEDANSWRCSVCRRKAAPRLPPAAQDSTDSLLDVPVLDALQRRHSEARLGSGGASSGLAPPRSPELRRHSDVSPASLKELEKLKGGGSATPKVESRRPSAVTPTRRRSVRAPRQRSCDEDQPTSKQSPAHQALNAPSISRRSSAVDMVAGASSRRGSYRTEDMDSTPQISGLSVDEDRPIRRRGSQLPDIAALQQRTGALNAMAALTSRTSDSLTDPAAALSAATAAAISAAARQMSVDAEAIKIVIHDVDDQTPRRVSLRRDPNDKGHRSRGFGMRVVGGKPDASGRREAVIVWTVPGGPADLAGLQQGDKVLEWGGVPLTERSFEEVCAVLERGGDSVELLVEPAPQLDDQPTQPSQSSLHHHALYEPDTDKSPSSPTRRKLPKTPEQDRAERARERLPGRAQLQVWFECDLRKLIVVLIAADDLPPRDHTLGYGDEPEAFARIRLLPSLESCPPVETDPASASCSPVWNATLSFGGLTADLLAGRALELTLWDACPGIEPVLIGECIMDLEKAFAEERAVWWTLDERGTRSANASPRGSLTGARALRRGDFASQRSVSDDVDSIGECASLLHPDHAWVGGSRRGSSQSETLEVEVYQLGKDFSRSLPGSRRSSFQQQEKEAGDASPSMAACRRNERRRSSCVRRDPDDILRSLRAVKGELGRTLSLSGSTARRKYSIYKSIISITQPLDIVS</sequence>
<dbReference type="PROSITE" id="PS50106">
    <property type="entry name" value="PDZ"/>
    <property type="match status" value="1"/>
</dbReference>
<keyword evidence="3" id="KW-0770">Synapse</keyword>
<feature type="compositionally biased region" description="Basic and acidic residues" evidence="6">
    <location>
        <begin position="377"/>
        <end position="389"/>
    </location>
</feature>
<dbReference type="Proteomes" id="UP000494256">
    <property type="component" value="Unassembled WGS sequence"/>
</dbReference>
<dbReference type="GO" id="GO:0042734">
    <property type="term" value="C:presynaptic membrane"/>
    <property type="evidence" value="ECO:0007669"/>
    <property type="project" value="TreeGrafter"/>
</dbReference>
<feature type="domain" description="PDZ" evidence="9">
    <location>
        <begin position="378"/>
        <end position="469"/>
    </location>
</feature>
<evidence type="ECO:0000313" key="11">
    <source>
        <dbReference type="EMBL" id="CAB3259767.1"/>
    </source>
</evidence>
<dbReference type="GO" id="GO:0048791">
    <property type="term" value="P:calcium ion-regulated exocytosis of neurotransmitter"/>
    <property type="evidence" value="ECO:0007669"/>
    <property type="project" value="TreeGrafter"/>
</dbReference>
<feature type="compositionally biased region" description="Polar residues" evidence="6">
    <location>
        <begin position="244"/>
        <end position="263"/>
    </location>
</feature>
<evidence type="ECO:0000313" key="10">
    <source>
        <dbReference type="EMBL" id="CAB3251427.1"/>
    </source>
</evidence>
<dbReference type="EMBL" id="CADEBC010000550">
    <property type="protein sequence ID" value="CAB3251427.1"/>
    <property type="molecule type" value="Genomic_DNA"/>
</dbReference>
<dbReference type="OrthoDB" id="10059918at2759"/>
<evidence type="ECO:0000256" key="6">
    <source>
        <dbReference type="SAM" id="MobiDB-lite"/>
    </source>
</evidence>
<keyword evidence="12" id="KW-1185">Reference proteome</keyword>
<feature type="region of interest" description="Disordered" evidence="6">
    <location>
        <begin position="1"/>
        <end position="22"/>
    </location>
</feature>
<dbReference type="Proteomes" id="UP000494106">
    <property type="component" value="Unassembled WGS sequence"/>
</dbReference>
<dbReference type="Gene3D" id="2.30.42.10">
    <property type="match status" value="1"/>
</dbReference>
<comment type="caution">
    <text evidence="11">The sequence shown here is derived from an EMBL/GenBank/DDBJ whole genome shotgun (WGS) entry which is preliminary data.</text>
</comment>
<dbReference type="InterPro" id="IPR001841">
    <property type="entry name" value="Znf_RING"/>
</dbReference>
<dbReference type="InterPro" id="IPR041489">
    <property type="entry name" value="PDZ_6"/>
</dbReference>
<name>A0A8S1BM87_ARCPL</name>
<feature type="region of interest" description="Disordered" evidence="6">
    <location>
        <begin position="167"/>
        <end position="293"/>
    </location>
</feature>
<feature type="compositionally biased region" description="Basic residues" evidence="6">
    <location>
        <begin position="225"/>
        <end position="234"/>
    </location>
</feature>
<dbReference type="SMART" id="SM00228">
    <property type="entry name" value="PDZ"/>
    <property type="match status" value="1"/>
</dbReference>
<keyword evidence="1 5" id="KW-0863">Zinc-finger</keyword>
<proteinExistence type="predicted"/>
<dbReference type="InterPro" id="IPR013083">
    <property type="entry name" value="Znf_RING/FYVE/PHD"/>
</dbReference>
<feature type="region of interest" description="Disordered" evidence="6">
    <location>
        <begin position="728"/>
        <end position="762"/>
    </location>
</feature>
<dbReference type="InterPro" id="IPR001478">
    <property type="entry name" value="PDZ"/>
</dbReference>
<evidence type="ECO:0000256" key="4">
    <source>
        <dbReference type="ARBA" id="ARBA00034103"/>
    </source>
</evidence>
<dbReference type="GO" id="GO:0044325">
    <property type="term" value="F:transmembrane transporter binding"/>
    <property type="evidence" value="ECO:0007669"/>
    <property type="project" value="TreeGrafter"/>
</dbReference>